<proteinExistence type="predicted"/>
<name>A0A433UWS2_ANAVA</name>
<dbReference type="EMBL" id="RSCM01000003">
    <property type="protein sequence ID" value="RUS98256.1"/>
    <property type="molecule type" value="Genomic_DNA"/>
</dbReference>
<evidence type="ECO:0000313" key="1">
    <source>
        <dbReference type="EMBL" id="RUS98256.1"/>
    </source>
</evidence>
<dbReference type="AlphaFoldDB" id="A0A433UWS2"/>
<comment type="caution">
    <text evidence="1">The sequence shown here is derived from an EMBL/GenBank/DDBJ whole genome shotgun (WGS) entry which is preliminary data.</text>
</comment>
<sequence>MTNLLQQAYAVVSQLPEDEQNNIAQLIFQQLAKREQLLNPQTIDFMQFAGIASAEETILLQNLESEIEEQRLLDLQRQIDL</sequence>
<dbReference type="OrthoDB" id="495947at2"/>
<accession>A0A433UWS2</accession>
<organism evidence="1 2">
    <name type="scientific">Trichormus variabilis SAG 1403-4b</name>
    <dbReference type="NCBI Taxonomy" id="447716"/>
    <lineage>
        <taxon>Bacteria</taxon>
        <taxon>Bacillati</taxon>
        <taxon>Cyanobacteriota</taxon>
        <taxon>Cyanophyceae</taxon>
        <taxon>Nostocales</taxon>
        <taxon>Nostocaceae</taxon>
        <taxon>Trichormus</taxon>
    </lineage>
</organism>
<reference evidence="1 2" key="1">
    <citation type="journal article" date="2019" name="Genome Biol. Evol.">
        <title>Day and night: Metabolic profiles and evolutionary relationships of six axenic non-marine cyanobacteria.</title>
        <authorList>
            <person name="Will S.E."/>
            <person name="Henke P."/>
            <person name="Boedeker C."/>
            <person name="Huang S."/>
            <person name="Brinkmann H."/>
            <person name="Rohde M."/>
            <person name="Jarek M."/>
            <person name="Friedl T."/>
            <person name="Seufert S."/>
            <person name="Schumacher M."/>
            <person name="Overmann J."/>
            <person name="Neumann-Schaal M."/>
            <person name="Petersen J."/>
        </authorList>
    </citation>
    <scope>NUCLEOTIDE SEQUENCE [LARGE SCALE GENOMIC DNA]</scope>
    <source>
        <strain evidence="1 2">SAG 1403-4b</strain>
    </source>
</reference>
<gene>
    <name evidence="1" type="ORF">DSM107003_13440</name>
</gene>
<dbReference type="Proteomes" id="UP000276103">
    <property type="component" value="Unassembled WGS sequence"/>
</dbReference>
<protein>
    <recommendedName>
        <fullName evidence="3">DUF2281 domain-containing protein</fullName>
    </recommendedName>
</protein>
<evidence type="ECO:0000313" key="2">
    <source>
        <dbReference type="Proteomes" id="UP000276103"/>
    </source>
</evidence>
<evidence type="ECO:0008006" key="3">
    <source>
        <dbReference type="Google" id="ProtNLM"/>
    </source>
</evidence>
<keyword evidence="2" id="KW-1185">Reference proteome</keyword>
<dbReference type="RefSeq" id="WP_127053136.1">
    <property type="nucleotide sequence ID" value="NZ_RSCM01000003.1"/>
</dbReference>